<feature type="transmembrane region" description="Helical" evidence="1">
    <location>
        <begin position="42"/>
        <end position="67"/>
    </location>
</feature>
<feature type="transmembrane region" description="Helical" evidence="1">
    <location>
        <begin position="105"/>
        <end position="135"/>
    </location>
</feature>
<dbReference type="EMBL" id="JAXIVS010000014">
    <property type="protein sequence ID" value="MDY7231429.1"/>
    <property type="molecule type" value="Genomic_DNA"/>
</dbReference>
<feature type="transmembrane region" description="Helical" evidence="1">
    <location>
        <begin position="173"/>
        <end position="191"/>
    </location>
</feature>
<dbReference type="Proteomes" id="UP001291309">
    <property type="component" value="Unassembled WGS sequence"/>
</dbReference>
<comment type="caution">
    <text evidence="2">The sequence shown here is derived from an EMBL/GenBank/DDBJ whole genome shotgun (WGS) entry which is preliminary data.</text>
</comment>
<evidence type="ECO:0000313" key="2">
    <source>
        <dbReference type="EMBL" id="MDY7231429.1"/>
    </source>
</evidence>
<keyword evidence="3" id="KW-1185">Reference proteome</keyword>
<keyword evidence="1" id="KW-1133">Transmembrane helix</keyword>
<evidence type="ECO:0008006" key="4">
    <source>
        <dbReference type="Google" id="ProtNLM"/>
    </source>
</evidence>
<organism evidence="2 3">
    <name type="scientific">Hyalangium rubrum</name>
    <dbReference type="NCBI Taxonomy" id="3103134"/>
    <lineage>
        <taxon>Bacteria</taxon>
        <taxon>Pseudomonadati</taxon>
        <taxon>Myxococcota</taxon>
        <taxon>Myxococcia</taxon>
        <taxon>Myxococcales</taxon>
        <taxon>Cystobacterineae</taxon>
        <taxon>Archangiaceae</taxon>
        <taxon>Hyalangium</taxon>
    </lineage>
</organism>
<proteinExistence type="predicted"/>
<evidence type="ECO:0000313" key="3">
    <source>
        <dbReference type="Proteomes" id="UP001291309"/>
    </source>
</evidence>
<evidence type="ECO:0000256" key="1">
    <source>
        <dbReference type="SAM" id="Phobius"/>
    </source>
</evidence>
<dbReference type="RefSeq" id="WP_321550138.1">
    <property type="nucleotide sequence ID" value="NZ_JAXIVS010000014.1"/>
</dbReference>
<gene>
    <name evidence="2" type="ORF">SYV04_33870</name>
</gene>
<accession>A0ABU5HE83</accession>
<feature type="transmembrane region" description="Helical" evidence="1">
    <location>
        <begin position="142"/>
        <end position="161"/>
    </location>
</feature>
<name>A0ABU5HE83_9BACT</name>
<feature type="transmembrane region" description="Helical" evidence="1">
    <location>
        <begin position="79"/>
        <end position="99"/>
    </location>
</feature>
<keyword evidence="1" id="KW-0472">Membrane</keyword>
<reference evidence="2 3" key="1">
    <citation type="submission" date="2023-12" db="EMBL/GenBank/DDBJ databases">
        <title>the genome sequence of Hyalangium sp. s54d21.</title>
        <authorList>
            <person name="Zhang X."/>
        </authorList>
    </citation>
    <scope>NUCLEOTIDE SEQUENCE [LARGE SCALE GENOMIC DNA]</scope>
    <source>
        <strain evidence="3">s54d21</strain>
    </source>
</reference>
<protein>
    <recommendedName>
        <fullName evidence="4">Lipoprotein</fullName>
    </recommendedName>
</protein>
<sequence length="205" mass="21604">MGATSLVAAGNRPHRLDSLLWSLDRPARAALELSQRPLSATLAPALLGIFLVAAASAAAGCISLSGFKLVPRLDALRAVFEALLVVVPGTTVFAIYLRLRIPARAFLAATALGLFAAGVVAACLLPLMAFLAVVAIETRSTLPLPLLFVPGIALATVGVLASRVMTSLDGSRAAYWLSRAFVFFLVAVFFLRINAAAIKVHFHVW</sequence>
<keyword evidence="1" id="KW-0812">Transmembrane</keyword>